<evidence type="ECO:0000313" key="9">
    <source>
        <dbReference type="EMBL" id="KTW28204.1"/>
    </source>
</evidence>
<comment type="similarity">
    <text evidence="6">Belongs to the TRAFAC class dynamin-like GTPase superfamily. Dynamin/Fzo/YdjA family.</text>
</comment>
<dbReference type="PANTHER" id="PTHR11566">
    <property type="entry name" value="DYNAMIN"/>
    <property type="match status" value="1"/>
</dbReference>
<dbReference type="VEuPathDB" id="FungiDB:T551_02623"/>
<protein>
    <recommendedName>
        <fullName evidence="1">dynamin GTPase</fullName>
        <ecNumber evidence="1">3.6.5.5</ecNumber>
    </recommendedName>
</protein>
<dbReference type="PRINTS" id="PR00195">
    <property type="entry name" value="DYNAMIN"/>
</dbReference>
<dbReference type="InterPro" id="IPR056495">
    <property type="entry name" value="LIS_MGM1"/>
</dbReference>
<dbReference type="GO" id="GO:0000001">
    <property type="term" value="P:mitochondrion inheritance"/>
    <property type="evidence" value="ECO:0007669"/>
    <property type="project" value="EnsemblFungi"/>
</dbReference>
<keyword evidence="4 6" id="KW-0342">GTP-binding</keyword>
<dbReference type="InterPro" id="IPR030381">
    <property type="entry name" value="G_DYNAMIN_dom"/>
</dbReference>
<dbReference type="InterPro" id="IPR020850">
    <property type="entry name" value="GED_dom"/>
</dbReference>
<dbReference type="GO" id="GO:0008017">
    <property type="term" value="F:microtubule binding"/>
    <property type="evidence" value="ECO:0007669"/>
    <property type="project" value="TreeGrafter"/>
</dbReference>
<dbReference type="GO" id="GO:0005874">
    <property type="term" value="C:microtubule"/>
    <property type="evidence" value="ECO:0007669"/>
    <property type="project" value="TreeGrafter"/>
</dbReference>
<dbReference type="GO" id="GO:0097753">
    <property type="term" value="P:membrane bending"/>
    <property type="evidence" value="ECO:0007669"/>
    <property type="project" value="EnsemblFungi"/>
</dbReference>
<gene>
    <name evidence="9" type="ORF">T551_02623</name>
</gene>
<evidence type="ECO:0000256" key="3">
    <source>
        <dbReference type="ARBA" id="ARBA00022801"/>
    </source>
</evidence>
<keyword evidence="3" id="KW-0378">Hydrolase</keyword>
<evidence type="ECO:0000256" key="6">
    <source>
        <dbReference type="RuleBase" id="RU003932"/>
    </source>
</evidence>
<evidence type="ECO:0000259" key="8">
    <source>
        <dbReference type="PROSITE" id="PS51718"/>
    </source>
</evidence>
<dbReference type="GO" id="GO:0005758">
    <property type="term" value="C:mitochondrial intermembrane space"/>
    <property type="evidence" value="ECO:0007669"/>
    <property type="project" value="EnsemblFungi"/>
</dbReference>
<dbReference type="GO" id="GO:1990626">
    <property type="term" value="P:mitochondrial outer membrane fusion"/>
    <property type="evidence" value="ECO:0007669"/>
    <property type="project" value="EnsemblFungi"/>
</dbReference>
<sequence length="847" mass="98227">MTLKAFIKGFSYISNIFCESLIKNGYRVKGYAKYFIFQSFVDKNIKQTLKRSNNISNDYKYVFISRPIAFSLVSRTIYKVLKVSISGSLLFFIGINYINYKIQVGISYFKDLFDCYTIYLKIIFEFIKQNILSKIEAFVFKILFLRDTFLKMDKFILSLCDIMVSSITSLLSFSQKQHIENCVVHDIPDNSQMVLLIKRMIEIKNILQQIKQNEKFALPNIVVIGSQSSGKSSVLEAIIGHEFLPKGTDMVTRRPIELTLVHTFGADEYGEFPDLEQKRVSFDQIQKIITDLNYHISENDYISEEPIKLNIFSSNVPDLTFIDLPGYIQVESKDQPVSLKERIIALCDKYIQEPNIILAVSAADVDLANSAALSASRRVDPDGIRTIGVITKMDLVTPERGYNILKSTNYPLKLGYVGVIPTFSFYPFDKNINLTNLIAKNEKKIFSNFQGFNNTECFGIIILRKKLVQVLESSMMHSLKNIYDSIKSELEETSYQLKAEYNDRYITPEIYMADLLNVLKYSFKGFIDNFGKPQIRLILKDILNQKVLDLLAERYWTDKSMIEWSKKSSDETYWKHKLDVSTSYLTKLGIGRLVTDLLIFVIVSEMGKLAQENQFRIHPYISQCILQSTQNILKENYYSTVKQVENSVKPYKHEIDIDESEWELGRERSLKILKNELKMCKDAFEKLRNSVGSKKLEEIVNLIINTKNGCENVGYNKSLIKKGQHAIFLRNRENILNIRLKFLKSKKCKNIVNKHYCPEIFLEIVAKKLVDIAVLFANVELLSEFAHKFPRDLDNRLVYNLTSEQLEKIAKENYETQKHIDLQQRKALLELVLEKISLLMLFERTYE</sequence>
<dbReference type="GO" id="GO:0080025">
    <property type="term" value="F:phosphatidylinositol-3,5-bisphosphate binding"/>
    <property type="evidence" value="ECO:0007669"/>
    <property type="project" value="EnsemblFungi"/>
</dbReference>
<dbReference type="InterPro" id="IPR019762">
    <property type="entry name" value="Dynamin_GTPase_CS"/>
</dbReference>
<evidence type="ECO:0000256" key="4">
    <source>
        <dbReference type="ARBA" id="ARBA00023134"/>
    </source>
</evidence>
<dbReference type="Pfam" id="PF00350">
    <property type="entry name" value="Dynamin_N"/>
    <property type="match status" value="1"/>
</dbReference>
<dbReference type="GO" id="GO:0070300">
    <property type="term" value="F:phosphatidic acid binding"/>
    <property type="evidence" value="ECO:0007669"/>
    <property type="project" value="EnsemblFungi"/>
</dbReference>
<dbReference type="AlphaFoldDB" id="A0A0W4ZIK3"/>
<evidence type="ECO:0000256" key="1">
    <source>
        <dbReference type="ARBA" id="ARBA00011980"/>
    </source>
</evidence>
<dbReference type="InterPro" id="IPR027417">
    <property type="entry name" value="P-loop_NTPase"/>
</dbReference>
<dbReference type="GO" id="GO:0042407">
    <property type="term" value="P:cristae formation"/>
    <property type="evidence" value="ECO:0007669"/>
    <property type="project" value="EnsemblFungi"/>
</dbReference>
<dbReference type="Proteomes" id="UP000053447">
    <property type="component" value="Unassembled WGS sequence"/>
</dbReference>
<dbReference type="Pfam" id="PF24550">
    <property type="entry name" value="LIS_MGM1"/>
    <property type="match status" value="1"/>
</dbReference>
<dbReference type="GO" id="GO:1901612">
    <property type="term" value="F:cardiolipin binding"/>
    <property type="evidence" value="ECO:0007669"/>
    <property type="project" value="EnsemblFungi"/>
</dbReference>
<dbReference type="OrthoDB" id="5061070at2759"/>
<dbReference type="GO" id="GO:0030061">
    <property type="term" value="C:mitochondrial crista"/>
    <property type="evidence" value="ECO:0007669"/>
    <property type="project" value="EnsemblFungi"/>
</dbReference>
<evidence type="ECO:0000313" key="10">
    <source>
        <dbReference type="Proteomes" id="UP000053447"/>
    </source>
</evidence>
<dbReference type="SMART" id="SM00053">
    <property type="entry name" value="DYNc"/>
    <property type="match status" value="1"/>
</dbReference>
<reference evidence="10" key="1">
    <citation type="journal article" date="2016" name="Nat. Commun.">
        <title>Genome analysis of three Pneumocystis species reveals adaptation mechanisms to life exclusively in mammalian hosts.</title>
        <authorList>
            <person name="Ma L."/>
            <person name="Chen Z."/>
            <person name="Huang D.W."/>
            <person name="Kutty G."/>
            <person name="Ishihara M."/>
            <person name="Wang H."/>
            <person name="Abouelleil A."/>
            <person name="Bishop L."/>
            <person name="Davey E."/>
            <person name="Deng R."/>
            <person name="Deng X."/>
            <person name="Fan L."/>
            <person name="Fantoni G."/>
            <person name="Fitzgerald M."/>
            <person name="Gogineni E."/>
            <person name="Goldberg J.M."/>
            <person name="Handley G."/>
            <person name="Hu X."/>
            <person name="Huber C."/>
            <person name="Jiao X."/>
            <person name="Jones K."/>
            <person name="Levin J.Z."/>
            <person name="Liu Y."/>
            <person name="Macdonald P."/>
            <person name="Melnikov A."/>
            <person name="Raley C."/>
            <person name="Sassi M."/>
            <person name="Sherman B.T."/>
            <person name="Song X."/>
            <person name="Sykes S."/>
            <person name="Tran B."/>
            <person name="Walsh L."/>
            <person name="Xia Y."/>
            <person name="Yang J."/>
            <person name="Young S."/>
            <person name="Zeng Q."/>
            <person name="Zheng X."/>
            <person name="Stephens R."/>
            <person name="Nusbaum C."/>
            <person name="Birren B.W."/>
            <person name="Azadi P."/>
            <person name="Lempicki R.A."/>
            <person name="Cuomo C.A."/>
            <person name="Kovacs J.A."/>
        </authorList>
    </citation>
    <scope>NUCLEOTIDE SEQUENCE [LARGE SCALE GENOMIC DNA]</scope>
    <source>
        <strain evidence="10">RU7</strain>
    </source>
</reference>
<dbReference type="GeneID" id="28941141"/>
<dbReference type="STRING" id="1408657.A0A0W4ZIK3"/>
<dbReference type="InterPro" id="IPR022812">
    <property type="entry name" value="Dynamin"/>
</dbReference>
<dbReference type="EMBL" id="LFWA01000012">
    <property type="protein sequence ID" value="KTW28204.1"/>
    <property type="molecule type" value="Genomic_DNA"/>
</dbReference>
<dbReference type="SUPFAM" id="SSF52540">
    <property type="entry name" value="P-loop containing nucleoside triphosphate hydrolases"/>
    <property type="match status" value="1"/>
</dbReference>
<dbReference type="GO" id="GO:0005525">
    <property type="term" value="F:GTP binding"/>
    <property type="evidence" value="ECO:0007669"/>
    <property type="project" value="UniProtKB-KW"/>
</dbReference>
<dbReference type="RefSeq" id="XP_018228766.1">
    <property type="nucleotide sequence ID" value="XM_018374886.1"/>
</dbReference>
<proteinExistence type="inferred from homology"/>
<dbReference type="GO" id="GO:0001786">
    <property type="term" value="F:phosphatidylserine binding"/>
    <property type="evidence" value="ECO:0007669"/>
    <property type="project" value="EnsemblFungi"/>
</dbReference>
<dbReference type="EC" id="3.6.5.5" evidence="1"/>
<feature type="domain" description="Dynamin-type G" evidence="8">
    <location>
        <begin position="215"/>
        <end position="480"/>
    </location>
</feature>
<dbReference type="InterPro" id="IPR045063">
    <property type="entry name" value="Dynamin_N"/>
</dbReference>
<dbReference type="InterPro" id="IPR001401">
    <property type="entry name" value="Dynamin_GTPase"/>
</dbReference>
<dbReference type="GO" id="GO:0005741">
    <property type="term" value="C:mitochondrial outer membrane"/>
    <property type="evidence" value="ECO:0007669"/>
    <property type="project" value="EnsemblFungi"/>
</dbReference>
<dbReference type="GO" id="GO:0015886">
    <property type="term" value="P:heme transport"/>
    <property type="evidence" value="ECO:0007669"/>
    <property type="project" value="EnsemblFungi"/>
</dbReference>
<name>A0A0W4ZIK3_PNEJ7</name>
<evidence type="ECO:0000259" key="7">
    <source>
        <dbReference type="PROSITE" id="PS51388"/>
    </source>
</evidence>
<dbReference type="GO" id="GO:0097749">
    <property type="term" value="P:membrane tubulation"/>
    <property type="evidence" value="ECO:0007669"/>
    <property type="project" value="EnsemblFungi"/>
</dbReference>
<comment type="catalytic activity">
    <reaction evidence="5">
        <text>GTP + H2O = GDP + phosphate + H(+)</text>
        <dbReference type="Rhea" id="RHEA:19669"/>
        <dbReference type="ChEBI" id="CHEBI:15377"/>
        <dbReference type="ChEBI" id="CHEBI:15378"/>
        <dbReference type="ChEBI" id="CHEBI:37565"/>
        <dbReference type="ChEBI" id="CHEBI:43474"/>
        <dbReference type="ChEBI" id="CHEBI:58189"/>
        <dbReference type="EC" id="3.6.5.5"/>
    </reaction>
</comment>
<comment type="caution">
    <text evidence="9">The sequence shown here is derived from an EMBL/GenBank/DDBJ whole genome shotgun (WGS) entry which is preliminary data.</text>
</comment>
<dbReference type="GO" id="GO:0005886">
    <property type="term" value="C:plasma membrane"/>
    <property type="evidence" value="ECO:0007669"/>
    <property type="project" value="TreeGrafter"/>
</dbReference>
<dbReference type="GO" id="GO:0140523">
    <property type="term" value="F:GTPase-dependent fusogenic activity"/>
    <property type="evidence" value="ECO:0007669"/>
    <property type="project" value="EnsemblFungi"/>
</dbReference>
<evidence type="ECO:0000256" key="2">
    <source>
        <dbReference type="ARBA" id="ARBA00022741"/>
    </source>
</evidence>
<dbReference type="PROSITE" id="PS51718">
    <property type="entry name" value="G_DYNAMIN_2"/>
    <property type="match status" value="1"/>
</dbReference>
<dbReference type="PROSITE" id="PS51388">
    <property type="entry name" value="GED"/>
    <property type="match status" value="1"/>
</dbReference>
<dbReference type="Gene3D" id="3.40.50.300">
    <property type="entry name" value="P-loop containing nucleotide triphosphate hydrolases"/>
    <property type="match status" value="1"/>
</dbReference>
<dbReference type="PANTHER" id="PTHR11566:SF212">
    <property type="entry name" value="DYNAMIN"/>
    <property type="match status" value="1"/>
</dbReference>
<dbReference type="GO" id="GO:0097002">
    <property type="term" value="C:mitochondrial inner boundary membrane"/>
    <property type="evidence" value="ECO:0007669"/>
    <property type="project" value="EnsemblFungi"/>
</dbReference>
<dbReference type="PROSITE" id="PS00410">
    <property type="entry name" value="G_DYNAMIN_1"/>
    <property type="match status" value="1"/>
</dbReference>
<feature type="domain" description="GED" evidence="7">
    <location>
        <begin position="751"/>
        <end position="844"/>
    </location>
</feature>
<keyword evidence="2 6" id="KW-0547">Nucleotide-binding</keyword>
<keyword evidence="10" id="KW-1185">Reference proteome</keyword>
<dbReference type="GO" id="GO:0031623">
    <property type="term" value="P:receptor internalization"/>
    <property type="evidence" value="ECO:0007669"/>
    <property type="project" value="TreeGrafter"/>
</dbReference>
<accession>A0A0W4ZIK3</accession>
<organism evidence="9 10">
    <name type="scientific">Pneumocystis jirovecii (strain RU7)</name>
    <name type="common">Human pneumocystis pneumonia agent</name>
    <dbReference type="NCBI Taxonomy" id="1408657"/>
    <lineage>
        <taxon>Eukaryota</taxon>
        <taxon>Fungi</taxon>
        <taxon>Dikarya</taxon>
        <taxon>Ascomycota</taxon>
        <taxon>Taphrinomycotina</taxon>
        <taxon>Pneumocystomycetes</taxon>
        <taxon>Pneumocystaceae</taxon>
        <taxon>Pneumocystis</taxon>
    </lineage>
</organism>
<dbReference type="GO" id="GO:1990627">
    <property type="term" value="P:mitochondrial inner membrane fusion"/>
    <property type="evidence" value="ECO:0007669"/>
    <property type="project" value="EnsemblFungi"/>
</dbReference>
<dbReference type="GO" id="GO:0180020">
    <property type="term" value="F:membrane bending activity"/>
    <property type="evidence" value="ECO:0007669"/>
    <property type="project" value="EnsemblFungi"/>
</dbReference>
<dbReference type="CDD" id="cd08771">
    <property type="entry name" value="DLP_1"/>
    <property type="match status" value="1"/>
</dbReference>
<evidence type="ECO:0000256" key="5">
    <source>
        <dbReference type="ARBA" id="ARBA00048040"/>
    </source>
</evidence>